<name>A0A1M6RU22_9AQUI</name>
<feature type="binding site" evidence="11">
    <location>
        <begin position="90"/>
        <end position="97"/>
    </location>
    <ligand>
        <name>ATP</name>
        <dbReference type="ChEBI" id="CHEBI:30616"/>
    </ligand>
</feature>
<dbReference type="GO" id="GO:0008270">
    <property type="term" value="F:zinc ion binding"/>
    <property type="evidence" value="ECO:0007669"/>
    <property type="project" value="UniProtKB-KW"/>
</dbReference>
<evidence type="ECO:0000259" key="14">
    <source>
        <dbReference type="PROSITE" id="PS50162"/>
    </source>
</evidence>
<dbReference type="CDD" id="cd01121">
    <property type="entry name" value="RadA_SMS_N"/>
    <property type="match status" value="1"/>
</dbReference>
<reference evidence="15 16" key="1">
    <citation type="submission" date="2016-11" db="EMBL/GenBank/DDBJ databases">
        <authorList>
            <person name="Jaros S."/>
            <person name="Januszkiewicz K."/>
            <person name="Wedrychowicz H."/>
        </authorList>
    </citation>
    <scope>NUCLEOTIDE SEQUENCE [LARGE SCALE GENOMIC DNA]</scope>
    <source>
        <strain evidence="15 16">DSM 19557</strain>
    </source>
</reference>
<evidence type="ECO:0000256" key="8">
    <source>
        <dbReference type="ARBA" id="ARBA00023016"/>
    </source>
</evidence>
<keyword evidence="3 11" id="KW-0227">DNA damage</keyword>
<keyword evidence="10 11" id="KW-0234">DNA repair</keyword>
<dbReference type="InterPro" id="IPR004504">
    <property type="entry name" value="DNA_repair_RadA"/>
</dbReference>
<dbReference type="SUPFAM" id="SSF54211">
    <property type="entry name" value="Ribosomal protein S5 domain 2-like"/>
    <property type="match status" value="1"/>
</dbReference>
<dbReference type="PANTHER" id="PTHR32472">
    <property type="entry name" value="DNA REPAIR PROTEIN RADA"/>
    <property type="match status" value="1"/>
</dbReference>
<dbReference type="InterPro" id="IPR020588">
    <property type="entry name" value="RecA_ATP-bd"/>
</dbReference>
<dbReference type="SMART" id="SM00382">
    <property type="entry name" value="AAA"/>
    <property type="match status" value="1"/>
</dbReference>
<evidence type="ECO:0000256" key="12">
    <source>
        <dbReference type="NCBIfam" id="TIGR00416"/>
    </source>
</evidence>
<evidence type="ECO:0000313" key="15">
    <source>
        <dbReference type="EMBL" id="SHK35926.1"/>
    </source>
</evidence>
<evidence type="ECO:0000256" key="4">
    <source>
        <dbReference type="ARBA" id="ARBA00022771"/>
    </source>
</evidence>
<dbReference type="AlphaFoldDB" id="A0A1M6RU22"/>
<feature type="domain" description="RecA family profile 1" evidence="14">
    <location>
        <begin position="61"/>
        <end position="210"/>
    </location>
</feature>
<evidence type="ECO:0000256" key="2">
    <source>
        <dbReference type="ARBA" id="ARBA00022741"/>
    </source>
</evidence>
<dbReference type="Pfam" id="PF13541">
    <property type="entry name" value="ChlI"/>
    <property type="match status" value="1"/>
</dbReference>
<evidence type="ECO:0000256" key="10">
    <source>
        <dbReference type="ARBA" id="ARBA00023204"/>
    </source>
</evidence>
<evidence type="ECO:0000313" key="16">
    <source>
        <dbReference type="Proteomes" id="UP000189810"/>
    </source>
</evidence>
<dbReference type="GO" id="GO:0000725">
    <property type="term" value="P:recombinational repair"/>
    <property type="evidence" value="ECO:0007669"/>
    <property type="project" value="UniProtKB-UniRule"/>
</dbReference>
<keyword evidence="1 11" id="KW-0479">Metal-binding</keyword>
<evidence type="ECO:0000256" key="3">
    <source>
        <dbReference type="ARBA" id="ARBA00022763"/>
    </source>
</evidence>
<dbReference type="OrthoDB" id="9803906at2"/>
<keyword evidence="6 13" id="KW-0862">Zinc</keyword>
<comment type="domain">
    <text evidence="11">The middle region has homology to RecA with ATPase motifs including the RadA KNRFG motif, while the C-terminus is homologous to Lon protease.</text>
</comment>
<keyword evidence="9 11" id="KW-0238">DNA-binding</keyword>
<feature type="short sequence motif" description="RadA KNRFG motif" evidence="11">
    <location>
        <begin position="247"/>
        <end position="251"/>
    </location>
</feature>
<dbReference type="InterPro" id="IPR041166">
    <property type="entry name" value="Rubredoxin_2"/>
</dbReference>
<dbReference type="EMBL" id="LT670846">
    <property type="protein sequence ID" value="SHK35926.1"/>
    <property type="molecule type" value="Genomic_DNA"/>
</dbReference>
<dbReference type="PROSITE" id="PS50162">
    <property type="entry name" value="RECA_2"/>
    <property type="match status" value="1"/>
</dbReference>
<comment type="similarity">
    <text evidence="11 13">Belongs to the RecA family. RadA subfamily.</text>
</comment>
<evidence type="ECO:0000256" key="5">
    <source>
        <dbReference type="ARBA" id="ARBA00022801"/>
    </source>
</evidence>
<keyword evidence="2 11" id="KW-0547">Nucleotide-binding</keyword>
<evidence type="ECO:0000256" key="9">
    <source>
        <dbReference type="ARBA" id="ARBA00023125"/>
    </source>
</evidence>
<comment type="function">
    <text evidence="13">DNA-dependent ATPase involved in processing of recombination intermediates, plays a role in repairing DNA breaks. Stimulates the branch migration of RecA-mediated strand transfer reactions, allowing the 3' invading strand to extend heteroduplex DNA faster. Binds ssDNA in the presence of ADP but not other nucleotides, has ATPase activity that is stimulated by ssDNA and various branched DNA structures, but inhibited by SSB. Does not have RecA's homology-searching function.</text>
</comment>
<dbReference type="Pfam" id="PF13481">
    <property type="entry name" value="AAA_25"/>
    <property type="match status" value="1"/>
</dbReference>
<dbReference type="SUPFAM" id="SSF52540">
    <property type="entry name" value="P-loop containing nucleoside triphosphate hydrolases"/>
    <property type="match status" value="1"/>
</dbReference>
<dbReference type="PANTHER" id="PTHR32472:SF10">
    <property type="entry name" value="DNA REPAIR PROTEIN RADA-LIKE PROTEIN"/>
    <property type="match status" value="1"/>
</dbReference>
<sequence>MKKLKTRYVCQECGYASVKLYGRCPSCGSWNSMVEEVESPKVQSVPSTSEPIPLHMWEEVKEERRSSGFPALDQALGGGLVLGQVVLIAGEPGIGKSTLLLQVCDRFSKEEGPVLYVSGEESGRQISLRAKRLNIRSENLYLYTETNLSKIVQAIQNMRPSLVVIDSIQTIHSELLESSAGSVAQVRECAFKIAEVCKGLEIPVFIVGQITKEGSIAGPKVLEHLVDTVLSFEGERFNFYRVVKVVKNRFGSVGEMAVFRMTDAGLEEVLEPSAFFLQERVKAPGSVVFPYTEGSKPVLVEVQALTVDALYTTPQRKTQGFDVNRLALILAILEKEVKIFTRDKDVFINVVGGLSLREPAVDLAVALSVVSSVKNKAIEDAIIFGELGLAGEVRAVHFSDIRLKEALRFGFKKAIVPKGSMVEVEGMEIYPVSSIKEAVELLF</sequence>
<dbReference type="Gene3D" id="3.30.230.10">
    <property type="match status" value="1"/>
</dbReference>
<dbReference type="InterPro" id="IPR014721">
    <property type="entry name" value="Ribsml_uS5_D2-typ_fold_subgr"/>
</dbReference>
<dbReference type="GO" id="GO:0005524">
    <property type="term" value="F:ATP binding"/>
    <property type="evidence" value="ECO:0007669"/>
    <property type="project" value="UniProtKB-UniRule"/>
</dbReference>
<gene>
    <name evidence="11" type="primary">radA</name>
    <name evidence="15" type="ORF">SAMN05444391_0766</name>
</gene>
<protein>
    <recommendedName>
        <fullName evidence="11 12">DNA repair protein RadA</fullName>
    </recommendedName>
</protein>
<keyword evidence="7 11" id="KW-0067">ATP-binding</keyword>
<dbReference type="Pfam" id="PF18073">
    <property type="entry name" value="Zn_ribbon_LapB"/>
    <property type="match status" value="1"/>
</dbReference>
<organism evidence="15 16">
    <name type="scientific">Thermocrinis minervae</name>
    <dbReference type="NCBI Taxonomy" id="381751"/>
    <lineage>
        <taxon>Bacteria</taxon>
        <taxon>Pseudomonadati</taxon>
        <taxon>Aquificota</taxon>
        <taxon>Aquificia</taxon>
        <taxon>Aquificales</taxon>
        <taxon>Aquificaceae</taxon>
        <taxon>Thermocrinis</taxon>
    </lineage>
</organism>
<dbReference type="Gene3D" id="3.40.50.300">
    <property type="entry name" value="P-loop containing nucleotide triphosphate hydrolases"/>
    <property type="match status" value="1"/>
</dbReference>
<evidence type="ECO:0000256" key="7">
    <source>
        <dbReference type="ARBA" id="ARBA00022840"/>
    </source>
</evidence>
<dbReference type="GO" id="GO:0003684">
    <property type="term" value="F:damaged DNA binding"/>
    <property type="evidence" value="ECO:0007669"/>
    <property type="project" value="InterPro"/>
</dbReference>
<dbReference type="GO" id="GO:0005829">
    <property type="term" value="C:cytosol"/>
    <property type="evidence" value="ECO:0007669"/>
    <property type="project" value="TreeGrafter"/>
</dbReference>
<dbReference type="NCBIfam" id="TIGR00416">
    <property type="entry name" value="sms"/>
    <property type="match status" value="1"/>
</dbReference>
<dbReference type="InterPro" id="IPR020568">
    <property type="entry name" value="Ribosomal_Su5_D2-typ_SF"/>
</dbReference>
<dbReference type="HAMAP" id="MF_01498">
    <property type="entry name" value="RadA_bact"/>
    <property type="match status" value="1"/>
</dbReference>
<dbReference type="STRING" id="381751.SAMN05444391_0766"/>
<feature type="region of interest" description="Lon-protease-like" evidence="11">
    <location>
        <begin position="345"/>
        <end position="443"/>
    </location>
</feature>
<dbReference type="InterPro" id="IPR027417">
    <property type="entry name" value="P-loop_NTPase"/>
</dbReference>
<dbReference type="InterPro" id="IPR003593">
    <property type="entry name" value="AAA+_ATPase"/>
</dbReference>
<evidence type="ECO:0000256" key="11">
    <source>
        <dbReference type="HAMAP-Rule" id="MF_01498"/>
    </source>
</evidence>
<dbReference type="Proteomes" id="UP000189810">
    <property type="component" value="Chromosome I"/>
</dbReference>
<dbReference type="FunFam" id="3.40.50.300:FF:000050">
    <property type="entry name" value="DNA repair protein RadA"/>
    <property type="match status" value="1"/>
</dbReference>
<keyword evidence="5" id="KW-0378">Hydrolase</keyword>
<dbReference type="PRINTS" id="PR01874">
    <property type="entry name" value="DNAREPAIRADA"/>
</dbReference>
<evidence type="ECO:0000256" key="13">
    <source>
        <dbReference type="RuleBase" id="RU003555"/>
    </source>
</evidence>
<keyword evidence="8 11" id="KW-0346">Stress response</keyword>
<dbReference type="GO" id="GO:0016787">
    <property type="term" value="F:hydrolase activity"/>
    <property type="evidence" value="ECO:0007669"/>
    <property type="project" value="UniProtKB-KW"/>
</dbReference>
<evidence type="ECO:0000256" key="1">
    <source>
        <dbReference type="ARBA" id="ARBA00022723"/>
    </source>
</evidence>
<keyword evidence="16" id="KW-1185">Reference proteome</keyword>
<dbReference type="GO" id="GO:0140664">
    <property type="term" value="F:ATP-dependent DNA damage sensor activity"/>
    <property type="evidence" value="ECO:0007669"/>
    <property type="project" value="InterPro"/>
</dbReference>
<evidence type="ECO:0000256" key="6">
    <source>
        <dbReference type="ARBA" id="ARBA00022833"/>
    </source>
</evidence>
<accession>A0A1M6RU22</accession>
<dbReference type="RefSeq" id="WP_079653908.1">
    <property type="nucleotide sequence ID" value="NZ_LT670846.1"/>
</dbReference>
<comment type="function">
    <text evidence="11">Plays a role in repairing double-strand DNA breaks, probably involving stabilizing or processing branched DNA or blocked replication forks.</text>
</comment>
<keyword evidence="4 13" id="KW-0863">Zinc-finger</keyword>
<proteinExistence type="inferred from homology"/>